<evidence type="ECO:0000256" key="1">
    <source>
        <dbReference type="SAM" id="Phobius"/>
    </source>
</evidence>
<dbReference type="eggNOG" id="COG1073">
    <property type="taxonomic scope" value="Bacteria"/>
</dbReference>
<dbReference type="EMBL" id="CP000916">
    <property type="protein sequence ID" value="ACM23592.1"/>
    <property type="molecule type" value="Genomic_DNA"/>
</dbReference>
<keyword evidence="1" id="KW-0472">Membrane</keyword>
<evidence type="ECO:0008006" key="4">
    <source>
        <dbReference type="Google" id="ProtNLM"/>
    </source>
</evidence>
<dbReference type="STRING" id="309803.CTN_1416"/>
<dbReference type="SUPFAM" id="SSF53474">
    <property type="entry name" value="alpha/beta-Hydrolases"/>
    <property type="match status" value="1"/>
</dbReference>
<dbReference type="InterPro" id="IPR029058">
    <property type="entry name" value="AB_hydrolase_fold"/>
</dbReference>
<evidence type="ECO:0000313" key="2">
    <source>
        <dbReference type="EMBL" id="ACM23592.1"/>
    </source>
</evidence>
<keyword evidence="3" id="KW-1185">Reference proteome</keyword>
<proteinExistence type="predicted"/>
<dbReference type="AlphaFoldDB" id="B9K9F9"/>
<dbReference type="HOGENOM" id="CLU_071528_0_0_0"/>
<accession>B9K9F9</accession>
<evidence type="ECO:0000313" key="3">
    <source>
        <dbReference type="Proteomes" id="UP000000445"/>
    </source>
</evidence>
<sequence>MFDDVRIPSEYSLGYLYRGKKIRVSILKFDSTYSRAEKGTDPVEVYIFSPKRKKQGSVMILQGLGSQNVLYLIWMAHYLSRKGIEAILPVLPGNFTRVAEGSVSGKDYFSSDLDRMSRFWEHAVVDLLSLLELLKAKKMLHEKNCLFGYCLGGMIAVLLNALSGDFKKTVIMMAGGDFATLFWKSPTLSFVRRELRSGKGKEHGMTEENAFFDLYRKDLEKLSGFSSVQEMLSSDIHPLLKIDPLAYAKFVDPSRIVMMEAMFDRALPKSTREILWKHLGKPKRIKVPSSHVSWLPFQMLVARYIVRLVKEQSVKN</sequence>
<keyword evidence="1" id="KW-0812">Transmembrane</keyword>
<dbReference type="KEGG" id="tna:CTN_1416"/>
<dbReference type="Gene3D" id="3.40.50.1820">
    <property type="entry name" value="alpha/beta hydrolase"/>
    <property type="match status" value="1"/>
</dbReference>
<dbReference type="Proteomes" id="UP000000445">
    <property type="component" value="Chromosome"/>
</dbReference>
<dbReference type="RefSeq" id="WP_015919886.1">
    <property type="nucleotide sequence ID" value="NC_011978.1"/>
</dbReference>
<keyword evidence="1" id="KW-1133">Transmembrane helix</keyword>
<name>B9K9F9_THENN</name>
<feature type="transmembrane region" description="Helical" evidence="1">
    <location>
        <begin position="145"/>
        <end position="163"/>
    </location>
</feature>
<reference evidence="2 3" key="1">
    <citation type="journal article" date="2009" name="Biosci. Biotechnol. Biochem.">
        <title>WeGAS: a web-based microbial genome annotation system.</title>
        <authorList>
            <person name="Lee D."/>
            <person name="Seo H."/>
            <person name="Park C."/>
            <person name="Park K."/>
        </authorList>
    </citation>
    <scope>NUCLEOTIDE SEQUENCE [LARGE SCALE GENOMIC DNA]</scope>
    <source>
        <strain evidence="3">ATCC 49049 / DSM 4359 / NBRC 107923 / NS-E</strain>
    </source>
</reference>
<organism evidence="2 3">
    <name type="scientific">Thermotoga neapolitana (strain ATCC 49049 / DSM 4359 / NBRC 107923 / NS-E)</name>
    <dbReference type="NCBI Taxonomy" id="309803"/>
    <lineage>
        <taxon>Bacteria</taxon>
        <taxon>Thermotogati</taxon>
        <taxon>Thermotogota</taxon>
        <taxon>Thermotogae</taxon>
        <taxon>Thermotogales</taxon>
        <taxon>Thermotogaceae</taxon>
        <taxon>Thermotoga</taxon>
    </lineage>
</organism>
<gene>
    <name evidence="2" type="ordered locus">CTN_1416</name>
</gene>
<protein>
    <recommendedName>
        <fullName evidence="4">Alpha/beta hydrolase</fullName>
    </recommendedName>
</protein>